<dbReference type="EMBL" id="KB299568">
    <property type="protein sequence ID" value="ELU07849.1"/>
    <property type="molecule type" value="Genomic_DNA"/>
</dbReference>
<dbReference type="AlphaFoldDB" id="R7UMT7"/>
<dbReference type="EMBL" id="AMQN01006927">
    <property type="status" value="NOT_ANNOTATED_CDS"/>
    <property type="molecule type" value="Genomic_DNA"/>
</dbReference>
<evidence type="ECO:0000313" key="1">
    <source>
        <dbReference type="EMBL" id="ELU07849.1"/>
    </source>
</evidence>
<name>R7UMT7_CAPTE</name>
<dbReference type="HOGENOM" id="CLU_1688397_0_0_1"/>
<keyword evidence="3" id="KW-1185">Reference proteome</keyword>
<dbReference type="EnsemblMetazoa" id="CapteT203877">
    <property type="protein sequence ID" value="CapteP203877"/>
    <property type="gene ID" value="CapteG203877"/>
</dbReference>
<reference evidence="3" key="1">
    <citation type="submission" date="2012-12" db="EMBL/GenBank/DDBJ databases">
        <authorList>
            <person name="Hellsten U."/>
            <person name="Grimwood J."/>
            <person name="Chapman J.A."/>
            <person name="Shapiro H."/>
            <person name="Aerts A."/>
            <person name="Otillar R.P."/>
            <person name="Terry A.Y."/>
            <person name="Boore J.L."/>
            <person name="Simakov O."/>
            <person name="Marletaz F."/>
            <person name="Cho S.-J."/>
            <person name="Edsinger-Gonzales E."/>
            <person name="Havlak P."/>
            <person name="Kuo D.-H."/>
            <person name="Larsson T."/>
            <person name="Lv J."/>
            <person name="Arendt D."/>
            <person name="Savage R."/>
            <person name="Osoegawa K."/>
            <person name="de Jong P."/>
            <person name="Lindberg D.R."/>
            <person name="Seaver E.C."/>
            <person name="Weisblat D.A."/>
            <person name="Putnam N.H."/>
            <person name="Grigoriev I.V."/>
            <person name="Rokhsar D.S."/>
        </authorList>
    </citation>
    <scope>NUCLEOTIDE SEQUENCE</scope>
    <source>
        <strain evidence="3">I ESC-2004</strain>
    </source>
</reference>
<proteinExistence type="predicted"/>
<accession>R7UMT7</accession>
<sequence>MAGNELSIDHMMRKCAKASESRPCLFLSIDPVFVNRRNVWTFGLINLDAVGLAQTATHTDISVLLLIFACLAVRQFIPAYKNNPHSSTEQTAQQKQLAFQVLTRPMQTKAILSTHPQLVLLDLNCPIIECRIDVTSLSLEKANDTHIDMVYNAASR</sequence>
<evidence type="ECO:0000313" key="3">
    <source>
        <dbReference type="Proteomes" id="UP000014760"/>
    </source>
</evidence>
<organism evidence="1">
    <name type="scientific">Capitella teleta</name>
    <name type="common">Polychaete worm</name>
    <dbReference type="NCBI Taxonomy" id="283909"/>
    <lineage>
        <taxon>Eukaryota</taxon>
        <taxon>Metazoa</taxon>
        <taxon>Spiralia</taxon>
        <taxon>Lophotrochozoa</taxon>
        <taxon>Annelida</taxon>
        <taxon>Polychaeta</taxon>
        <taxon>Sedentaria</taxon>
        <taxon>Scolecida</taxon>
        <taxon>Capitellidae</taxon>
        <taxon>Capitella</taxon>
    </lineage>
</organism>
<dbReference type="Proteomes" id="UP000014760">
    <property type="component" value="Unassembled WGS sequence"/>
</dbReference>
<gene>
    <name evidence="1" type="ORF">CAPTEDRAFT_203877</name>
</gene>
<protein>
    <submittedName>
        <fullName evidence="1 2">Uncharacterized protein</fullName>
    </submittedName>
</protein>
<evidence type="ECO:0000313" key="2">
    <source>
        <dbReference type="EnsemblMetazoa" id="CapteP203877"/>
    </source>
</evidence>
<reference evidence="2" key="3">
    <citation type="submission" date="2015-06" db="UniProtKB">
        <authorList>
            <consortium name="EnsemblMetazoa"/>
        </authorList>
    </citation>
    <scope>IDENTIFICATION</scope>
</reference>
<reference evidence="1 3" key="2">
    <citation type="journal article" date="2013" name="Nature">
        <title>Insights into bilaterian evolution from three spiralian genomes.</title>
        <authorList>
            <person name="Simakov O."/>
            <person name="Marletaz F."/>
            <person name="Cho S.J."/>
            <person name="Edsinger-Gonzales E."/>
            <person name="Havlak P."/>
            <person name="Hellsten U."/>
            <person name="Kuo D.H."/>
            <person name="Larsson T."/>
            <person name="Lv J."/>
            <person name="Arendt D."/>
            <person name="Savage R."/>
            <person name="Osoegawa K."/>
            <person name="de Jong P."/>
            <person name="Grimwood J."/>
            <person name="Chapman J.A."/>
            <person name="Shapiro H."/>
            <person name="Aerts A."/>
            <person name="Otillar R.P."/>
            <person name="Terry A.Y."/>
            <person name="Boore J.L."/>
            <person name="Grigoriev I.V."/>
            <person name="Lindberg D.R."/>
            <person name="Seaver E.C."/>
            <person name="Weisblat D.A."/>
            <person name="Putnam N.H."/>
            <person name="Rokhsar D.S."/>
        </authorList>
    </citation>
    <scope>NUCLEOTIDE SEQUENCE</scope>
    <source>
        <strain evidence="1 3">I ESC-2004</strain>
    </source>
</reference>